<feature type="non-terminal residue" evidence="3">
    <location>
        <position position="1"/>
    </location>
</feature>
<evidence type="ECO:0000259" key="2">
    <source>
        <dbReference type="Pfam" id="PF05050"/>
    </source>
</evidence>
<dbReference type="Pfam" id="PF05050">
    <property type="entry name" value="Methyltransf_21"/>
    <property type="match status" value="1"/>
</dbReference>
<dbReference type="EMBL" id="AM167904">
    <property type="protein sequence ID" value="CAJ49724.1"/>
    <property type="molecule type" value="Genomic_DNA"/>
</dbReference>
<feature type="domain" description="Methyltransferase FkbM" evidence="2">
    <location>
        <begin position="266"/>
        <end position="425"/>
    </location>
</feature>
<dbReference type="eggNOG" id="COG2242">
    <property type="taxonomic scope" value="Bacteria"/>
</dbReference>
<dbReference type="Proteomes" id="UP000001977">
    <property type="component" value="Chromosome"/>
</dbReference>
<protein>
    <recommendedName>
        <fullName evidence="2">Methyltransferase FkbM domain-containing protein</fullName>
    </recommendedName>
</protein>
<reference evidence="3 4" key="1">
    <citation type="journal article" date="2006" name="J. Bacteriol.">
        <title>Comparison of the genome sequence of the poultry pathogen Bordetella avium with those of B. bronchiseptica, B. pertussis, and B. parapertussis reveals extensive diversity in surface structures associated with host interaction.</title>
        <authorList>
            <person name="Sebaihia M."/>
            <person name="Preston A."/>
            <person name="Maskell D.J."/>
            <person name="Kuzmiak H."/>
            <person name="Connell T.D."/>
            <person name="King N.D."/>
            <person name="Orndorff P.E."/>
            <person name="Miyamoto D.M."/>
            <person name="Thomson N.R."/>
            <person name="Harris D."/>
            <person name="Goble A."/>
            <person name="Lord A."/>
            <person name="Murphy L."/>
            <person name="Quail M.A."/>
            <person name="Rutter S."/>
            <person name="Squares R."/>
            <person name="Squares S."/>
            <person name="Woodward J."/>
            <person name="Parkhill J."/>
            <person name="Temple L.M."/>
        </authorList>
    </citation>
    <scope>NUCLEOTIDE SEQUENCE [LARGE SCALE GENOMIC DNA]</scope>
    <source>
        <strain evidence="3 4">197N</strain>
    </source>
</reference>
<dbReference type="Gene3D" id="3.40.50.150">
    <property type="entry name" value="Vaccinia Virus protein VP39"/>
    <property type="match status" value="1"/>
</dbReference>
<keyword evidence="4" id="KW-1185">Reference proteome</keyword>
<name>Q2KZC7_BORA1</name>
<dbReference type="KEGG" id="bav:BAV2114"/>
<accession>Q2KZC7</accession>
<evidence type="ECO:0000256" key="1">
    <source>
        <dbReference type="SAM" id="MobiDB-lite"/>
    </source>
</evidence>
<organism evidence="3 4">
    <name type="scientific">Bordetella avium (strain 197N)</name>
    <dbReference type="NCBI Taxonomy" id="360910"/>
    <lineage>
        <taxon>Bacteria</taxon>
        <taxon>Pseudomonadati</taxon>
        <taxon>Pseudomonadota</taxon>
        <taxon>Betaproteobacteria</taxon>
        <taxon>Burkholderiales</taxon>
        <taxon>Alcaligenaceae</taxon>
        <taxon>Bordetella</taxon>
    </lineage>
</organism>
<dbReference type="NCBIfam" id="TIGR01444">
    <property type="entry name" value="fkbM_fam"/>
    <property type="match status" value="1"/>
</dbReference>
<proteinExistence type="predicted"/>
<gene>
    <name evidence="3" type="ordered locus">BAV2114</name>
</gene>
<evidence type="ECO:0000313" key="4">
    <source>
        <dbReference type="Proteomes" id="UP000001977"/>
    </source>
</evidence>
<evidence type="ECO:0000313" key="3">
    <source>
        <dbReference type="EMBL" id="CAJ49724.1"/>
    </source>
</evidence>
<dbReference type="STRING" id="360910.BAV2114"/>
<dbReference type="AlphaFoldDB" id="Q2KZC7"/>
<dbReference type="InterPro" id="IPR006342">
    <property type="entry name" value="FkbM_mtfrase"/>
</dbReference>
<feature type="region of interest" description="Disordered" evidence="1">
    <location>
        <begin position="21"/>
        <end position="48"/>
    </location>
</feature>
<dbReference type="HOGENOM" id="CLU_697685_0_0_4"/>
<sequence length="450" mass="51052">VIRVKADIWWVNIMRAEGRGQRAEGRGQRAEGRGQRAEGRGQRAEGRGQDEWWARDDAWRESARIGDERLARIQSLDGYYVLWPRYTSDWTLHLHEVLGFVYRDDPRFLGYCVVGDEPSMKGAMVPVMPVQEGGISMMDFLKLRSRNPNIGLVHMSGTVDEWGAWRRFSGLYDFLALMAARDAPHTCGVPIGREREYMLHNLDRYRRLVQGMDALSRNTVAARIRTLLEWDRGFLLQSMMPVETQYFNGSNPQSSFVPRSREVYADIGASQGEVLARMDALLPMDSGSQLWAFEPNRMDYNSLRKLAALVPLKAERVVVGAEQGGSVDFYTNPNYSHGSHFVSPSASPEWRAAHADWIDVLPQVTLDHYIADPITILKADVEGGELSVLQGATRHLERPQCRLAIAAYHQPEDLLAITDLMSSLGRKRFSVRGHHPTLWDMVLYAHEEEG</sequence>
<dbReference type="SUPFAM" id="SSF53335">
    <property type="entry name" value="S-adenosyl-L-methionine-dependent methyltransferases"/>
    <property type="match status" value="1"/>
</dbReference>
<dbReference type="InterPro" id="IPR029063">
    <property type="entry name" value="SAM-dependent_MTases_sf"/>
</dbReference>